<gene>
    <name evidence="2" type="primary">desA3_3</name>
    <name evidence="2" type="ORF">NCTC10994_03932</name>
</gene>
<dbReference type="EC" id="1.14.19.-" evidence="2"/>
<dbReference type="AlphaFoldDB" id="A0A2X4URU5"/>
<dbReference type="RefSeq" id="WP_072699434.1">
    <property type="nucleotide sequence ID" value="NZ_JAFBBL010000001.1"/>
</dbReference>
<reference evidence="2 3" key="1">
    <citation type="submission" date="2018-06" db="EMBL/GenBank/DDBJ databases">
        <authorList>
            <consortium name="Pathogen Informatics"/>
            <person name="Doyle S."/>
        </authorList>
    </citation>
    <scope>NUCLEOTIDE SEQUENCE [LARGE SCALE GENOMIC DNA]</scope>
    <source>
        <strain evidence="2 3">NCTC10994</strain>
    </source>
</reference>
<dbReference type="GO" id="GO:0016717">
    <property type="term" value="F:oxidoreductase activity, acting on paired donors, with oxidation of a pair of donors resulting in the reduction of molecular oxygen to two molecules of water"/>
    <property type="evidence" value="ECO:0007669"/>
    <property type="project" value="TreeGrafter"/>
</dbReference>
<accession>A0A2X4URU5</accession>
<dbReference type="KEGG" id="rcr:NCTC10994_03932"/>
<dbReference type="Proteomes" id="UP000249091">
    <property type="component" value="Chromosome 1"/>
</dbReference>
<dbReference type="PANTHER" id="PTHR19353:SF19">
    <property type="entry name" value="DELTA(5) FATTY ACID DESATURASE C-RELATED"/>
    <property type="match status" value="1"/>
</dbReference>
<dbReference type="Pfam" id="PF00487">
    <property type="entry name" value="FA_desaturase"/>
    <property type="match status" value="1"/>
</dbReference>
<dbReference type="EMBL" id="LS483468">
    <property type="protein sequence ID" value="SQI38398.1"/>
    <property type="molecule type" value="Genomic_DNA"/>
</dbReference>
<dbReference type="CDD" id="cd03506">
    <property type="entry name" value="Delta6-FADS-like"/>
    <property type="match status" value="1"/>
</dbReference>
<evidence type="ECO:0000313" key="2">
    <source>
        <dbReference type="EMBL" id="SQI38398.1"/>
    </source>
</evidence>
<evidence type="ECO:0000313" key="3">
    <source>
        <dbReference type="Proteomes" id="UP000249091"/>
    </source>
</evidence>
<sequence>MAITDIREFAHLTDADIDALATEFDAIRRDVENSRGPRDARYIHNTIRLQRALEIGGRIVLLGSRRRSRWLLGTAALSVAKIIENMELGHNVMHGQWDWMNDPEIHSTSWEWDQTGPSAHWKRAHNYEHHTYTNIVGMDEDVGFGILRMTRDEKWRPINLLQPVANVVLALTFEWGIALHDLTAQRIAWEKQLGDGPRPRMSGPDREFLAKASRQVFKDLVLFPAATGPAWRSTLTANLTANVVRNIWAYLVIFCGHFPDGAEKFTVEQFEDESRGQWYLRQLLGSANISGGRVMDFMTGNLSYQIEHHLFPDLPSNRYREVAARVRALCGKYDLPYTTGPLGRQYLLALRTIHKLALPDSLLKATSDDAPETSSERKFERLRAAATVPALMEDPVTGRRLGLLTALRTHAEHTVAARRARRRNRR</sequence>
<dbReference type="PANTHER" id="PTHR19353">
    <property type="entry name" value="FATTY ACID DESATURASE 2"/>
    <property type="match status" value="1"/>
</dbReference>
<dbReference type="GO" id="GO:0008610">
    <property type="term" value="P:lipid biosynthetic process"/>
    <property type="evidence" value="ECO:0007669"/>
    <property type="project" value="UniProtKB-ARBA"/>
</dbReference>
<name>A0A2X4URU5_9NOCA</name>
<evidence type="ECO:0000259" key="1">
    <source>
        <dbReference type="Pfam" id="PF00487"/>
    </source>
</evidence>
<proteinExistence type="predicted"/>
<protein>
    <submittedName>
        <fullName evidence="2">Fatty acid desaturase</fullName>
        <ecNumber evidence="2">1.14.19.-</ecNumber>
    </submittedName>
</protein>
<dbReference type="STRING" id="1219011.GCA_001895045_01476"/>
<keyword evidence="2" id="KW-0560">Oxidoreductase</keyword>
<dbReference type="InterPro" id="IPR012171">
    <property type="entry name" value="Fatty_acid_desaturase"/>
</dbReference>
<dbReference type="InterPro" id="IPR005804">
    <property type="entry name" value="FA_desaturase_dom"/>
</dbReference>
<feature type="domain" description="Fatty acid desaturase" evidence="1">
    <location>
        <begin position="70"/>
        <end position="339"/>
    </location>
</feature>
<keyword evidence="3" id="KW-1185">Reference proteome</keyword>
<organism evidence="2 3">
    <name type="scientific">Rhodococcus coprophilus</name>
    <dbReference type="NCBI Taxonomy" id="38310"/>
    <lineage>
        <taxon>Bacteria</taxon>
        <taxon>Bacillati</taxon>
        <taxon>Actinomycetota</taxon>
        <taxon>Actinomycetes</taxon>
        <taxon>Mycobacteriales</taxon>
        <taxon>Nocardiaceae</taxon>
        <taxon>Rhodococcus</taxon>
    </lineage>
</organism>
<dbReference type="GO" id="GO:0016020">
    <property type="term" value="C:membrane"/>
    <property type="evidence" value="ECO:0007669"/>
    <property type="project" value="TreeGrafter"/>
</dbReference>